<feature type="region of interest" description="Disordered" evidence="1">
    <location>
        <begin position="1"/>
        <end position="21"/>
    </location>
</feature>
<proteinExistence type="predicted"/>
<dbReference type="Proteomes" id="UP000287972">
    <property type="component" value="Unassembled WGS sequence"/>
</dbReference>
<dbReference type="EMBL" id="NKCL01000211">
    <property type="protein sequence ID" value="RSL78353.1"/>
    <property type="molecule type" value="Genomic_DNA"/>
</dbReference>
<organism evidence="2 3">
    <name type="scientific">Fusarium floridanum</name>
    <dbReference type="NCBI Taxonomy" id="1325733"/>
    <lineage>
        <taxon>Eukaryota</taxon>
        <taxon>Fungi</taxon>
        <taxon>Dikarya</taxon>
        <taxon>Ascomycota</taxon>
        <taxon>Pezizomycotina</taxon>
        <taxon>Sordariomycetes</taxon>
        <taxon>Hypocreomycetidae</taxon>
        <taxon>Hypocreales</taxon>
        <taxon>Nectriaceae</taxon>
        <taxon>Fusarium</taxon>
        <taxon>Fusarium solani species complex</taxon>
    </lineage>
</organism>
<dbReference type="AlphaFoldDB" id="A0A428RLE3"/>
<sequence>MEESMTTVGDDAPDMRGGGRRRCRLGRLQIEVDRSLGPGEGGTVWRGKCRGSAGCRVRKDRQSMPINMAKVPSASHVTAGESIAKLGKRHVQCFHRSWEGSLLLGEQQQEQQAYR</sequence>
<accession>A0A428RLE3</accession>
<protein>
    <submittedName>
        <fullName evidence="2">Uncharacterized protein</fullName>
    </submittedName>
</protein>
<evidence type="ECO:0000313" key="3">
    <source>
        <dbReference type="Proteomes" id="UP000287972"/>
    </source>
</evidence>
<name>A0A428RLE3_9HYPO</name>
<evidence type="ECO:0000313" key="2">
    <source>
        <dbReference type="EMBL" id="RSL78353.1"/>
    </source>
</evidence>
<reference evidence="2 3" key="1">
    <citation type="submission" date="2017-06" db="EMBL/GenBank/DDBJ databases">
        <title>Comparative genomic analysis of Ambrosia Fusariam Clade fungi.</title>
        <authorList>
            <person name="Stajich J.E."/>
            <person name="Carrillo J."/>
            <person name="Kijimoto T."/>
            <person name="Eskalen A."/>
            <person name="O'Donnell K."/>
            <person name="Kasson M."/>
        </authorList>
    </citation>
    <scope>NUCLEOTIDE SEQUENCE [LARGE SCALE GENOMIC DNA]</scope>
    <source>
        <strain evidence="2 3">NRRL62606</strain>
    </source>
</reference>
<keyword evidence="3" id="KW-1185">Reference proteome</keyword>
<evidence type="ECO:0000256" key="1">
    <source>
        <dbReference type="SAM" id="MobiDB-lite"/>
    </source>
</evidence>
<gene>
    <name evidence="2" type="ORF">CEP51_008280</name>
</gene>
<comment type="caution">
    <text evidence="2">The sequence shown here is derived from an EMBL/GenBank/DDBJ whole genome shotgun (WGS) entry which is preliminary data.</text>
</comment>